<name>A0ABW6UU94_9ACTN</name>
<evidence type="ECO:0000313" key="1">
    <source>
        <dbReference type="EMBL" id="MFF4527041.1"/>
    </source>
</evidence>
<proteinExistence type="predicted"/>
<organism evidence="1 2">
    <name type="scientific">Streptomyces bluensis</name>
    <dbReference type="NCBI Taxonomy" id="33897"/>
    <lineage>
        <taxon>Bacteria</taxon>
        <taxon>Bacillati</taxon>
        <taxon>Actinomycetota</taxon>
        <taxon>Actinomycetes</taxon>
        <taxon>Kitasatosporales</taxon>
        <taxon>Streptomycetaceae</taxon>
        <taxon>Streptomyces</taxon>
    </lineage>
</organism>
<keyword evidence="2" id="KW-1185">Reference proteome</keyword>
<sequence>MSRTRRTELELAASLLRKVADGEQLSPGDELQAVIAVAAVDAVLKPGGWTQLREDEGVFTTNLPLTTRASVRDALTKAADMKRESLSSLVTEGYQKVLAGEWMPPKPTRAGRHDPSDARAVLNVTVEDALRRDLRESFPRLMEDLGYRVTEGGTALAYLRHALKDELAKLEKANKAQKPAV</sequence>
<dbReference type="Proteomes" id="UP001602058">
    <property type="component" value="Unassembled WGS sequence"/>
</dbReference>
<protein>
    <submittedName>
        <fullName evidence="1">Uncharacterized protein</fullName>
    </submittedName>
</protein>
<accession>A0ABW6UU94</accession>
<reference evidence="1 2" key="1">
    <citation type="submission" date="2024-10" db="EMBL/GenBank/DDBJ databases">
        <title>The Natural Products Discovery Center: Release of the First 8490 Sequenced Strains for Exploring Actinobacteria Biosynthetic Diversity.</title>
        <authorList>
            <person name="Kalkreuter E."/>
            <person name="Kautsar S.A."/>
            <person name="Yang D."/>
            <person name="Bader C.D."/>
            <person name="Teijaro C.N."/>
            <person name="Fluegel L."/>
            <person name="Davis C.M."/>
            <person name="Simpson J.R."/>
            <person name="Lauterbach L."/>
            <person name="Steele A.D."/>
            <person name="Gui C."/>
            <person name="Meng S."/>
            <person name="Li G."/>
            <person name="Viehrig K."/>
            <person name="Ye F."/>
            <person name="Su P."/>
            <person name="Kiefer A.F."/>
            <person name="Nichols A."/>
            <person name="Cepeda A.J."/>
            <person name="Yan W."/>
            <person name="Fan B."/>
            <person name="Jiang Y."/>
            <person name="Adhikari A."/>
            <person name="Zheng C.-J."/>
            <person name="Schuster L."/>
            <person name="Cowan T.M."/>
            <person name="Smanski M.J."/>
            <person name="Chevrette M.G."/>
            <person name="De Carvalho L.P.S."/>
            <person name="Shen B."/>
        </authorList>
    </citation>
    <scope>NUCLEOTIDE SEQUENCE [LARGE SCALE GENOMIC DNA]</scope>
    <source>
        <strain evidence="1 2">NPDC001390</strain>
    </source>
</reference>
<gene>
    <name evidence="1" type="ORF">ACFY1D_37350</name>
</gene>
<comment type="caution">
    <text evidence="1">The sequence shown here is derived from an EMBL/GenBank/DDBJ whole genome shotgun (WGS) entry which is preliminary data.</text>
</comment>
<evidence type="ECO:0000313" key="2">
    <source>
        <dbReference type="Proteomes" id="UP001602058"/>
    </source>
</evidence>
<dbReference type="EMBL" id="JBIAWJ010000031">
    <property type="protein sequence ID" value="MFF4527041.1"/>
    <property type="molecule type" value="Genomic_DNA"/>
</dbReference>
<dbReference type="RefSeq" id="WP_387892527.1">
    <property type="nucleotide sequence ID" value="NZ_JBIAWJ010000031.1"/>
</dbReference>